<name>A0A158A7V8_9BURK</name>
<evidence type="ECO:0000256" key="1">
    <source>
        <dbReference type="SAM" id="MobiDB-lite"/>
    </source>
</evidence>
<gene>
    <name evidence="2" type="ORF">AWB77_01481</name>
</gene>
<keyword evidence="3" id="KW-1185">Reference proteome</keyword>
<dbReference type="RefSeq" id="WP_061133761.1">
    <property type="nucleotide sequence ID" value="NZ_FCNX02000003.1"/>
</dbReference>
<protein>
    <submittedName>
        <fullName evidence="2">Uncharacterized protein</fullName>
    </submittedName>
</protein>
<dbReference type="Pfam" id="PF19888">
    <property type="entry name" value="DUF6361"/>
    <property type="match status" value="1"/>
</dbReference>
<accession>A0A158A7V8</accession>
<sequence>MSSIGWIDFSSTDRKRVHEVLALMKEPGTLDELGFGQLRDAYADTLFPGFSTVQTRARYFLAVPKIMLDWADLTDAKRRRRPLDDYLKMAENEFAKTLKTNYDAARLEPEGVIGHTVVEQGGVARRPSSTYWNGLRVFEIVRAQSSLAEFCRYWRRDGDAQEAVSSEEGTDDAGQRFESAVRRPPGSRGDWPVGLTLTLDVDEARFLRERFTLARGLDNTVCAQLLSNDLAASALSDDYASFAAFSKWAAGQCSLGPTCRDNIAAAQRFSLAVEGAHIVFNRLIAKGIDDNRLHSLCDELYAGWRATVKVAGIFRPGADLEWLSVAEAGGTRVKRRTIEFLERWNVLNEADAPKLSDLDSLVRTQAVDNKPARSLLIKLPHERADWYGMRALDYRWQTVRRMLKDIVEVLPC</sequence>
<dbReference type="InterPro" id="IPR045941">
    <property type="entry name" value="DUF6361"/>
</dbReference>
<feature type="region of interest" description="Disordered" evidence="1">
    <location>
        <begin position="162"/>
        <end position="188"/>
    </location>
</feature>
<dbReference type="EMBL" id="FCNX02000003">
    <property type="protein sequence ID" value="SAK53914.1"/>
    <property type="molecule type" value="Genomic_DNA"/>
</dbReference>
<dbReference type="STRING" id="1777138.AWB77_01481"/>
<organism evidence="2 3">
    <name type="scientific">Caballeronia fortuita</name>
    <dbReference type="NCBI Taxonomy" id="1777138"/>
    <lineage>
        <taxon>Bacteria</taxon>
        <taxon>Pseudomonadati</taxon>
        <taxon>Pseudomonadota</taxon>
        <taxon>Betaproteobacteria</taxon>
        <taxon>Burkholderiales</taxon>
        <taxon>Burkholderiaceae</taxon>
        <taxon>Caballeronia</taxon>
    </lineage>
</organism>
<reference evidence="2" key="1">
    <citation type="submission" date="2016-01" db="EMBL/GenBank/DDBJ databases">
        <authorList>
            <person name="Peeters C."/>
        </authorList>
    </citation>
    <scope>NUCLEOTIDE SEQUENCE</scope>
    <source>
        <strain evidence="2">LMG 29320</strain>
    </source>
</reference>
<comment type="caution">
    <text evidence="2">The sequence shown here is derived from an EMBL/GenBank/DDBJ whole genome shotgun (WGS) entry which is preliminary data.</text>
</comment>
<proteinExistence type="predicted"/>
<dbReference type="AlphaFoldDB" id="A0A158A7V8"/>
<evidence type="ECO:0000313" key="3">
    <source>
        <dbReference type="Proteomes" id="UP000054903"/>
    </source>
</evidence>
<evidence type="ECO:0000313" key="2">
    <source>
        <dbReference type="EMBL" id="SAK53914.1"/>
    </source>
</evidence>
<dbReference type="OrthoDB" id="1825624at2"/>
<dbReference type="Proteomes" id="UP000054903">
    <property type="component" value="Unassembled WGS sequence"/>
</dbReference>